<reference evidence="2 3" key="1">
    <citation type="submission" date="2023-07" db="EMBL/GenBank/DDBJ databases">
        <title>Sequencing the genomes of 1000 actinobacteria strains.</title>
        <authorList>
            <person name="Klenk H.-P."/>
        </authorList>
    </citation>
    <scope>NUCLEOTIDE SEQUENCE [LARGE SCALE GENOMIC DNA]</scope>
    <source>
        <strain evidence="2 3">DSM 44388</strain>
    </source>
</reference>
<feature type="region of interest" description="Disordered" evidence="1">
    <location>
        <begin position="1232"/>
        <end position="1299"/>
    </location>
</feature>
<sequence>MPPLSDWCFPQRLGVVDEAGELSGARIAADTGSLLELLQGLGMRPAIARTATEAFRSAAQELTHSEPGARVARYEDLRRRTSSWITTAIEFGTWGHDADTSRYYETLFDQRSDPGPGDGIGLDALERELGLESKPSLQQALRTRWLTRTSEVASARLGELGPGERADRTQTATTLVNRALVAPGGVMGMPGRSLVPIVAMLLPGAASSSGDLTTARTTLDRAVAALDLRPSGLAGGSASSGSATPPEIHEMVPLGAGVPASTVPPPVTDEVEHFGPPLDPGAEPHFLERSHPLVNIRPLSDALVASMRDGLLEAMRTNPHPAGHVGLEAFGTRLHAILDSRLLSTAGEELRSEAGFEIPLTRVPGAGPALALRLRASDPAAVEENDAAGRLSGQAVQLQRWAFSSPEKLSSASSSDLRTGGLATSGHWDLDRYGIGRISLNGLVRVVVNQLSRIVTAGSGVSAYTILRSREPSYVFDYTMNWEFRLLETGSDHTWTRLPLREGVRGERLRVWFPRSQSTVARGEAALAPTRPDPAVRGILEHAPVVGVEDVPSAHRLVEDVLAAFPVLADLHPDSLADLKDFLSADDVKANFPHLAFGDGMPTTDLRSSTGSALGFLHFSTPLEENLQPAGPNLENGVVETYLVSVSRAQLSVTVSNAVSFALSLVLGLRNGLSPVADVRASAGASVAYRSEHTLISGGSTKLVRSLRAAGPTQRSAGTFRLQAELVRPAGAPLLPVATSRLPNASYPVNLQIPSNDALVNTAETPARHLPPELLHLRVLGLSTTTTRVTGVDGLARELETLLREQGYLPVPQEPGTHVANALEMLADNPLTRLAVHQETLDRARLANVREMNRLRGRAGLRASVDNAIAGGALFTFEKPTRSGVERISATLHTSRSYQPGGDEAGVTQGLRLPGVQTLNFVASSTPGEWQSSVTPAAATVEANVSGQSGGHLTPGANPHYTDGAVVGGGVGGSSATSYLSGSSVGTGHEYYLLSPTSQGTTQFDVPVTHTLTVTGSFGPQRDLGPAPGRMTLAVPDFRLLTQASTEPRPARPATRTVTPEDRVRLTGEGQILLPETALIEWIEGSGALQNLVRENFGTLRPPDAAVPAQVLPGAAEAVPAGDVVPAGPGAAVVRVPRTALGVIGGWFRAAWEVLAAGPATIARAIVGENLTRASSHANGVLHSALSAEHLHAHALRILRDSYVVEGVATSGIWAGQDVVLEVRGYLTGVKAQPRTPTMDGERWLQSTTGHSEGVSTSSSLQGSLRAQGQGPAGSAPGGQLVRGSGSTHAEQTVDNTSEMRVTVEDSIRMHPFNATAVFVVSIRRGTQQFATNLVGRGAEPLAELAVNLPNGVQFLLTDNDLHNHPRLANLAVAQDETLTETLTPPVADLPLPLPFRRSHGQLGFGTVTEVTLDRGRDALQNEIVAALERLAPGIVTPGTSAFMPGLLGLVNENSSSLGRRTLMNHGPQGHVQFKAVHRYWGWPRIVSIKLHLHVAPAELEAARARRVATGGVDNVISHISALGTALPGRTPGRTRITDTSFRTSQVDLQPAGNVRAAELTPTLTSASRNSVATSATSTRETRTWTRSMESMETTFAGQIRGEVTIEPAYGHALIALRRALVLLMTWGYVAVVVDVLHQALRRLAALATGAPVVTTVTAVTAAPEAATPEPIRVEARISVRFQASEADLRLGPEDTQVPAPWRLGEILTADPIPLPSVPAEPGASPADHVAVTVGTGPLDLTTADVWRPVRPVHVYDVPDIDRLGEAVRQVAPDHWRDLFPPTSKSAEGMFIRLNRLIQSGALTLLSGAATAPLVSARSAPVQIRLTLYAPVVDLTGQKIAIDDIRVDNEIRTSTAATSVSRNLTFAPSGTVNAADLGGSVPLIGSTDGGGNASAYGTQLRDVLRFGSAAGAAGAFDGHRVDVVAVFEVVGPGGTTRWVPSRMTLRTTETPPTHRAAQLPGPRLSPEGIVTARAAWRDGPARAAHDALSSLEAGTSRDELLAEATGLVGRVSLFGADLSGAPGPEAAFLRSEVVPVVAHHLRTRGAALPNGRSLHELLEEAVDDLHLQIPRIDAPALQSILSALTHGFAGRPDLLSIARHEVLRLGRRPELTAFDEAMSLALLEHLAGRPVDVPALMTRHRPGGAQKVAWLFRLHDLRTRNSDWESKIKELRLILVHCPD</sequence>
<dbReference type="Proteomes" id="UP001235712">
    <property type="component" value="Unassembled WGS sequence"/>
</dbReference>
<feature type="compositionally biased region" description="Low complexity" evidence="1">
    <location>
        <begin position="1267"/>
        <end position="1280"/>
    </location>
</feature>
<dbReference type="RefSeq" id="WP_307250314.1">
    <property type="nucleotide sequence ID" value="NZ_JAUSQZ010000001.1"/>
</dbReference>
<gene>
    <name evidence="2" type="ORF">J2S57_006731</name>
</gene>
<protein>
    <submittedName>
        <fullName evidence="2">Uncharacterized protein</fullName>
    </submittedName>
</protein>
<feature type="compositionally biased region" description="Polar residues" evidence="1">
    <location>
        <begin position="1245"/>
        <end position="1265"/>
    </location>
</feature>
<evidence type="ECO:0000313" key="3">
    <source>
        <dbReference type="Proteomes" id="UP001235712"/>
    </source>
</evidence>
<dbReference type="EMBL" id="JAUSQZ010000001">
    <property type="protein sequence ID" value="MDP9830982.1"/>
    <property type="molecule type" value="Genomic_DNA"/>
</dbReference>
<comment type="caution">
    <text evidence="2">The sequence shown here is derived from an EMBL/GenBank/DDBJ whole genome shotgun (WGS) entry which is preliminary data.</text>
</comment>
<feature type="compositionally biased region" description="Polar residues" evidence="1">
    <location>
        <begin position="1285"/>
        <end position="1299"/>
    </location>
</feature>
<evidence type="ECO:0000256" key="1">
    <source>
        <dbReference type="SAM" id="MobiDB-lite"/>
    </source>
</evidence>
<keyword evidence="3" id="KW-1185">Reference proteome</keyword>
<organism evidence="2 3">
    <name type="scientific">Kineosporia succinea</name>
    <dbReference type="NCBI Taxonomy" id="84632"/>
    <lineage>
        <taxon>Bacteria</taxon>
        <taxon>Bacillati</taxon>
        <taxon>Actinomycetota</taxon>
        <taxon>Actinomycetes</taxon>
        <taxon>Kineosporiales</taxon>
        <taxon>Kineosporiaceae</taxon>
        <taxon>Kineosporia</taxon>
    </lineage>
</organism>
<accession>A0ABT9PE55</accession>
<name>A0ABT9PE55_9ACTN</name>
<proteinExistence type="predicted"/>
<evidence type="ECO:0000313" key="2">
    <source>
        <dbReference type="EMBL" id="MDP9830982.1"/>
    </source>
</evidence>